<organism evidence="2 3">
    <name type="scientific">Microlunatus capsulatus</name>
    <dbReference type="NCBI Taxonomy" id="99117"/>
    <lineage>
        <taxon>Bacteria</taxon>
        <taxon>Bacillati</taxon>
        <taxon>Actinomycetota</taxon>
        <taxon>Actinomycetes</taxon>
        <taxon>Propionibacteriales</taxon>
        <taxon>Propionibacteriaceae</taxon>
        <taxon>Microlunatus</taxon>
    </lineage>
</organism>
<feature type="domain" description="Stress-response A/B barrel" evidence="1">
    <location>
        <begin position="2"/>
        <end position="94"/>
    </location>
</feature>
<dbReference type="PROSITE" id="PS51502">
    <property type="entry name" value="S_R_A_B_BARREL"/>
    <property type="match status" value="1"/>
</dbReference>
<name>A0ABS4Z5Q2_9ACTN</name>
<dbReference type="Pfam" id="PF07876">
    <property type="entry name" value="Dabb"/>
    <property type="match status" value="1"/>
</dbReference>
<keyword evidence="3" id="KW-1185">Reference proteome</keyword>
<protein>
    <recommendedName>
        <fullName evidence="1">Stress-response A/B barrel domain-containing protein</fullName>
    </recommendedName>
</protein>
<dbReference type="SUPFAM" id="SSF54909">
    <property type="entry name" value="Dimeric alpha+beta barrel"/>
    <property type="match status" value="1"/>
</dbReference>
<evidence type="ECO:0000313" key="2">
    <source>
        <dbReference type="EMBL" id="MBP2416090.1"/>
    </source>
</evidence>
<dbReference type="InterPro" id="IPR011008">
    <property type="entry name" value="Dimeric_a/b-barrel"/>
</dbReference>
<sequence>MIRHTVSFALVHAEGSAEEAAFLARGREVLTGVPGVEDFQVSRQVSPKSLHRFQFAMTFADETAYRAYDAHPAHRDFVASSWEPEVADFQELDLVPLS</sequence>
<dbReference type="Proteomes" id="UP000758168">
    <property type="component" value="Unassembled WGS sequence"/>
</dbReference>
<evidence type="ECO:0000259" key="1">
    <source>
        <dbReference type="PROSITE" id="PS51502"/>
    </source>
</evidence>
<reference evidence="2 3" key="1">
    <citation type="submission" date="2021-03" db="EMBL/GenBank/DDBJ databases">
        <title>Sequencing the genomes of 1000 actinobacteria strains.</title>
        <authorList>
            <person name="Klenk H.-P."/>
        </authorList>
    </citation>
    <scope>NUCLEOTIDE SEQUENCE [LARGE SCALE GENOMIC DNA]</scope>
    <source>
        <strain evidence="2 3">DSM 12936</strain>
    </source>
</reference>
<dbReference type="RefSeq" id="WP_210053571.1">
    <property type="nucleotide sequence ID" value="NZ_BAAAMH010000018.1"/>
</dbReference>
<accession>A0ABS4Z5Q2</accession>
<evidence type="ECO:0000313" key="3">
    <source>
        <dbReference type="Proteomes" id="UP000758168"/>
    </source>
</evidence>
<dbReference type="EMBL" id="JAGIOB010000001">
    <property type="protein sequence ID" value="MBP2416090.1"/>
    <property type="molecule type" value="Genomic_DNA"/>
</dbReference>
<proteinExistence type="predicted"/>
<dbReference type="SMART" id="SM00886">
    <property type="entry name" value="Dabb"/>
    <property type="match status" value="1"/>
</dbReference>
<dbReference type="InterPro" id="IPR013097">
    <property type="entry name" value="Dabb"/>
</dbReference>
<dbReference type="Gene3D" id="3.30.70.100">
    <property type="match status" value="1"/>
</dbReference>
<comment type="caution">
    <text evidence="2">The sequence shown here is derived from an EMBL/GenBank/DDBJ whole genome shotgun (WGS) entry which is preliminary data.</text>
</comment>
<gene>
    <name evidence="2" type="ORF">JOF54_001012</name>
</gene>